<dbReference type="AlphaFoldDB" id="A0AAE0ERR1"/>
<evidence type="ECO:0000313" key="2">
    <source>
        <dbReference type="Proteomes" id="UP001190700"/>
    </source>
</evidence>
<keyword evidence="2" id="KW-1185">Reference proteome</keyword>
<accession>A0AAE0ERR1</accession>
<organism evidence="1 2">
    <name type="scientific">Cymbomonas tetramitiformis</name>
    <dbReference type="NCBI Taxonomy" id="36881"/>
    <lineage>
        <taxon>Eukaryota</taxon>
        <taxon>Viridiplantae</taxon>
        <taxon>Chlorophyta</taxon>
        <taxon>Pyramimonadophyceae</taxon>
        <taxon>Pyramimonadales</taxon>
        <taxon>Pyramimonadaceae</taxon>
        <taxon>Cymbomonas</taxon>
    </lineage>
</organism>
<protein>
    <submittedName>
        <fullName evidence="1">Uncharacterized protein</fullName>
    </submittedName>
</protein>
<dbReference type="Proteomes" id="UP001190700">
    <property type="component" value="Unassembled WGS sequence"/>
</dbReference>
<sequence>MPTWEWRVFIRERDEAQRFWESLGMGPWPNLEECRVDCYLPVSEVLGLKMRGGPSSELECKLRLERKKRGAELWKKVIFPLEKSGCICKADLLGVCEWLRGRSESKEPASAAFAALNSVMEFWQSREVLVLPTCSVSKKRSKVRMPNRAGIAAELTEIVVDDSVQGPVWSICIEGKSAPKVYEVLENCTYFPTSVYHSSTEGAHQLSQMSIGYPLFVISSRDDVLQQEPEKASSAYGVPSMDQLSVPIG</sequence>
<name>A0AAE0ERR1_9CHLO</name>
<gene>
    <name evidence="1" type="ORF">CYMTET_53433</name>
</gene>
<reference evidence="1 2" key="1">
    <citation type="journal article" date="2015" name="Genome Biol. Evol.">
        <title>Comparative Genomics of a Bacterivorous Green Alga Reveals Evolutionary Causalities and Consequences of Phago-Mixotrophic Mode of Nutrition.</title>
        <authorList>
            <person name="Burns J.A."/>
            <person name="Paasch A."/>
            <person name="Narechania A."/>
            <person name="Kim E."/>
        </authorList>
    </citation>
    <scope>NUCLEOTIDE SEQUENCE [LARGE SCALE GENOMIC DNA]</scope>
    <source>
        <strain evidence="1 2">PLY_AMNH</strain>
    </source>
</reference>
<dbReference type="EMBL" id="LGRX02035038">
    <property type="protein sequence ID" value="KAK3236425.1"/>
    <property type="molecule type" value="Genomic_DNA"/>
</dbReference>
<comment type="caution">
    <text evidence="1">The sequence shown here is derived from an EMBL/GenBank/DDBJ whole genome shotgun (WGS) entry which is preliminary data.</text>
</comment>
<proteinExistence type="predicted"/>
<evidence type="ECO:0000313" key="1">
    <source>
        <dbReference type="EMBL" id="KAK3236425.1"/>
    </source>
</evidence>